<evidence type="ECO:0000313" key="2">
    <source>
        <dbReference type="Proteomes" id="UP001203297"/>
    </source>
</evidence>
<evidence type="ECO:0000313" key="1">
    <source>
        <dbReference type="EMBL" id="KAI0295611.1"/>
    </source>
</evidence>
<accession>A0AAD4QL20</accession>
<protein>
    <submittedName>
        <fullName evidence="1">Uncharacterized protein</fullName>
    </submittedName>
</protein>
<gene>
    <name evidence="1" type="ORF">B0F90DRAFT_1670073</name>
</gene>
<proteinExistence type="predicted"/>
<keyword evidence="2" id="KW-1185">Reference proteome</keyword>
<dbReference type="AlphaFoldDB" id="A0AAD4QL20"/>
<organism evidence="1 2">
    <name type="scientific">Multifurca ochricompacta</name>
    <dbReference type="NCBI Taxonomy" id="376703"/>
    <lineage>
        <taxon>Eukaryota</taxon>
        <taxon>Fungi</taxon>
        <taxon>Dikarya</taxon>
        <taxon>Basidiomycota</taxon>
        <taxon>Agaricomycotina</taxon>
        <taxon>Agaricomycetes</taxon>
        <taxon>Russulales</taxon>
        <taxon>Russulaceae</taxon>
        <taxon>Multifurca</taxon>
    </lineage>
</organism>
<dbReference type="EMBL" id="WTXG01000057">
    <property type="protein sequence ID" value="KAI0295611.1"/>
    <property type="molecule type" value="Genomic_DNA"/>
</dbReference>
<dbReference type="Proteomes" id="UP001203297">
    <property type="component" value="Unassembled WGS sequence"/>
</dbReference>
<comment type="caution">
    <text evidence="1">The sequence shown here is derived from an EMBL/GenBank/DDBJ whole genome shotgun (WGS) entry which is preliminary data.</text>
</comment>
<name>A0AAD4QL20_9AGAM</name>
<reference evidence="1" key="1">
    <citation type="journal article" date="2022" name="New Phytol.">
        <title>Evolutionary transition to the ectomycorrhizal habit in the genomes of a hyperdiverse lineage of mushroom-forming fungi.</title>
        <authorList>
            <person name="Looney B."/>
            <person name="Miyauchi S."/>
            <person name="Morin E."/>
            <person name="Drula E."/>
            <person name="Courty P.E."/>
            <person name="Kohler A."/>
            <person name="Kuo A."/>
            <person name="LaButti K."/>
            <person name="Pangilinan J."/>
            <person name="Lipzen A."/>
            <person name="Riley R."/>
            <person name="Andreopoulos W."/>
            <person name="He G."/>
            <person name="Johnson J."/>
            <person name="Nolan M."/>
            <person name="Tritt A."/>
            <person name="Barry K.W."/>
            <person name="Grigoriev I.V."/>
            <person name="Nagy L.G."/>
            <person name="Hibbett D."/>
            <person name="Henrissat B."/>
            <person name="Matheny P.B."/>
            <person name="Labbe J."/>
            <person name="Martin F.M."/>
        </authorList>
    </citation>
    <scope>NUCLEOTIDE SEQUENCE</scope>
    <source>
        <strain evidence="1">BPL690</strain>
    </source>
</reference>
<sequence>MNSRQHLHQSTLLIDGYLAQMLGSRAAEAYHALMVGRSAALIQSYTDERWPGCFLAAPPYGPDVDPYNPPPPLVVDIVINEIGTVVKQKVWTPQNPSEVQRYVRELFPPIFFFKQDGSLGLSLIHAAAGDCTSLRDASSVAPVGTSAHAQIRINWFGYAPWDRQIMIRSPTRGTIPLEKFAKYVAGKVKLFMEETANTPYHDQSGSTRWFIGDGGISPRNVILIGAIHVSQGSWMPILQLNRFII</sequence>